<dbReference type="EMBL" id="BMFR01000004">
    <property type="protein sequence ID" value="GGG71221.1"/>
    <property type="molecule type" value="Genomic_DNA"/>
</dbReference>
<dbReference type="GO" id="GO:0050661">
    <property type="term" value="F:NADP binding"/>
    <property type="evidence" value="ECO:0007669"/>
    <property type="project" value="InterPro"/>
</dbReference>
<evidence type="ECO:0000256" key="13">
    <source>
        <dbReference type="PIRSR" id="PIRSR036497-2"/>
    </source>
</evidence>
<dbReference type="PANTHER" id="PTHR43331:SF1">
    <property type="entry name" value="HOMOSERINE DEHYDROGENASE"/>
    <property type="match status" value="1"/>
</dbReference>
<dbReference type="GO" id="GO:0009086">
    <property type="term" value="P:methionine biosynthetic process"/>
    <property type="evidence" value="ECO:0007669"/>
    <property type="project" value="UniProtKB-KW"/>
</dbReference>
<dbReference type="FunFam" id="3.30.360.10:FF:000005">
    <property type="entry name" value="Homoserine dehydrogenase"/>
    <property type="match status" value="1"/>
</dbReference>
<dbReference type="InterPro" id="IPR036291">
    <property type="entry name" value="NAD(P)-bd_dom_sf"/>
</dbReference>
<feature type="binding site" evidence="13">
    <location>
        <position position="189"/>
    </location>
    <ligand>
        <name>L-homoserine</name>
        <dbReference type="ChEBI" id="CHEBI:57476"/>
    </ligand>
</feature>
<dbReference type="GO" id="GO:0009088">
    <property type="term" value="P:threonine biosynthetic process"/>
    <property type="evidence" value="ECO:0007669"/>
    <property type="project" value="UniProtKB-KW"/>
</dbReference>
<evidence type="ECO:0000256" key="3">
    <source>
        <dbReference type="ARBA" id="ARBA00006753"/>
    </source>
</evidence>
<dbReference type="InterPro" id="IPR005106">
    <property type="entry name" value="Asp/hSer_DH_NAD-bd"/>
</dbReference>
<dbReference type="Pfam" id="PF03447">
    <property type="entry name" value="NAD_binding_3"/>
    <property type="match status" value="1"/>
</dbReference>
<feature type="domain" description="Aspartate/homoserine dehydrogenase NAD-binding" evidence="17">
    <location>
        <begin position="10"/>
        <end position="123"/>
    </location>
</feature>
<dbReference type="AlphaFoldDB" id="A0A917H8U8"/>
<comment type="catalytic activity">
    <reaction evidence="11">
        <text>L-homoserine + NADP(+) = L-aspartate 4-semialdehyde + NADPH + H(+)</text>
        <dbReference type="Rhea" id="RHEA:15761"/>
        <dbReference type="ChEBI" id="CHEBI:15378"/>
        <dbReference type="ChEBI" id="CHEBI:57476"/>
        <dbReference type="ChEBI" id="CHEBI:57783"/>
        <dbReference type="ChEBI" id="CHEBI:58349"/>
        <dbReference type="ChEBI" id="CHEBI:537519"/>
        <dbReference type="EC" id="1.1.1.3"/>
    </reaction>
    <physiologicalReaction direction="right-to-left" evidence="11">
        <dbReference type="Rhea" id="RHEA:15763"/>
    </physiologicalReaction>
</comment>
<dbReference type="NCBIfam" id="NF004976">
    <property type="entry name" value="PRK06349.1"/>
    <property type="match status" value="1"/>
</dbReference>
<dbReference type="InterPro" id="IPR019811">
    <property type="entry name" value="HDH_CS"/>
</dbReference>
<comment type="pathway">
    <text evidence="2 14">Amino-acid biosynthesis; L-methionine biosynthesis via de novo pathway; L-homoserine from L-aspartate: step 3/3.</text>
</comment>
<accession>A0A917H8U8</accession>
<feature type="active site" description="Proton donor" evidence="12">
    <location>
        <position position="204"/>
    </location>
</feature>
<dbReference type="Gene3D" id="3.40.50.720">
    <property type="entry name" value="NAD(P)-binding Rossmann-like Domain"/>
    <property type="match status" value="1"/>
</dbReference>
<evidence type="ECO:0000256" key="1">
    <source>
        <dbReference type="ARBA" id="ARBA00005056"/>
    </source>
</evidence>
<comment type="pathway">
    <text evidence="1 14">Amino-acid biosynthesis; L-threonine biosynthesis; L-threonine from L-aspartate: step 3/5.</text>
</comment>
<evidence type="ECO:0000256" key="8">
    <source>
        <dbReference type="ARBA" id="ARBA00023002"/>
    </source>
</evidence>
<evidence type="ECO:0000256" key="6">
    <source>
        <dbReference type="ARBA" id="ARBA00022605"/>
    </source>
</evidence>
<dbReference type="PROSITE" id="PS01042">
    <property type="entry name" value="HOMOSER_DHGENASE"/>
    <property type="match status" value="1"/>
</dbReference>
<dbReference type="InterPro" id="IPR001342">
    <property type="entry name" value="HDH_cat"/>
</dbReference>
<dbReference type="GO" id="GO:0004412">
    <property type="term" value="F:homoserine dehydrogenase activity"/>
    <property type="evidence" value="ECO:0007669"/>
    <property type="project" value="UniProtKB-EC"/>
</dbReference>
<dbReference type="SUPFAM" id="SSF51735">
    <property type="entry name" value="NAD(P)-binding Rossmann-fold domains"/>
    <property type="match status" value="1"/>
</dbReference>
<evidence type="ECO:0000256" key="5">
    <source>
        <dbReference type="ARBA" id="ARBA00013376"/>
    </source>
</evidence>
<dbReference type="RefSeq" id="WP_188454689.1">
    <property type="nucleotide sequence ID" value="NZ_BMFR01000004.1"/>
</dbReference>
<evidence type="ECO:0000256" key="7">
    <source>
        <dbReference type="ARBA" id="ARBA00022697"/>
    </source>
</evidence>
<protein>
    <recommendedName>
        <fullName evidence="5 14">Homoserine dehydrogenase</fullName>
        <ecNumber evidence="4 14">1.1.1.3</ecNumber>
    </recommendedName>
</protein>
<evidence type="ECO:0000256" key="14">
    <source>
        <dbReference type="RuleBase" id="RU000579"/>
    </source>
</evidence>
<keyword evidence="19" id="KW-1185">Reference proteome</keyword>
<feature type="binding site" evidence="13">
    <location>
        <position position="104"/>
    </location>
    <ligand>
        <name>NADPH</name>
        <dbReference type="ChEBI" id="CHEBI:57783"/>
    </ligand>
</feature>
<evidence type="ECO:0000256" key="12">
    <source>
        <dbReference type="PIRSR" id="PIRSR036497-1"/>
    </source>
</evidence>
<dbReference type="Gene3D" id="3.30.360.10">
    <property type="entry name" value="Dihydrodipicolinate Reductase, domain 2"/>
    <property type="match status" value="1"/>
</dbReference>
<feature type="domain" description="Homoserine dehydrogenase catalytic" evidence="16">
    <location>
        <begin position="136"/>
        <end position="313"/>
    </location>
</feature>
<dbReference type="InterPro" id="IPR022697">
    <property type="entry name" value="HDH_short"/>
</dbReference>
<feature type="binding site" evidence="13">
    <location>
        <begin position="10"/>
        <end position="15"/>
    </location>
    <ligand>
        <name>NADP(+)</name>
        <dbReference type="ChEBI" id="CHEBI:58349"/>
    </ligand>
</feature>
<keyword evidence="6 14" id="KW-0028">Amino-acid biosynthesis</keyword>
<reference evidence="18" key="1">
    <citation type="journal article" date="2014" name="Int. J. Syst. Evol. Microbiol.">
        <title>Complete genome sequence of Corynebacterium casei LMG S-19264T (=DSM 44701T), isolated from a smear-ripened cheese.</title>
        <authorList>
            <consortium name="US DOE Joint Genome Institute (JGI-PGF)"/>
            <person name="Walter F."/>
            <person name="Albersmeier A."/>
            <person name="Kalinowski J."/>
            <person name="Ruckert C."/>
        </authorList>
    </citation>
    <scope>NUCLEOTIDE SEQUENCE</scope>
    <source>
        <strain evidence="18">CGMCC 1.12754</strain>
    </source>
</reference>
<evidence type="ECO:0000256" key="11">
    <source>
        <dbReference type="ARBA" id="ARBA00048841"/>
    </source>
</evidence>
<organism evidence="18 19">
    <name type="scientific">Virgibacillus oceani</name>
    <dbReference type="NCBI Taxonomy" id="1479511"/>
    <lineage>
        <taxon>Bacteria</taxon>
        <taxon>Bacillati</taxon>
        <taxon>Bacillota</taxon>
        <taxon>Bacilli</taxon>
        <taxon>Bacillales</taxon>
        <taxon>Bacillaceae</taxon>
        <taxon>Virgibacillus</taxon>
    </lineage>
</organism>
<evidence type="ECO:0000313" key="18">
    <source>
        <dbReference type="EMBL" id="GGG71221.1"/>
    </source>
</evidence>
<proteinExistence type="inferred from homology"/>
<evidence type="ECO:0000256" key="2">
    <source>
        <dbReference type="ARBA" id="ARBA00005062"/>
    </source>
</evidence>
<dbReference type="Pfam" id="PF00742">
    <property type="entry name" value="Homoserine_dh"/>
    <property type="match status" value="1"/>
</dbReference>
<evidence type="ECO:0000256" key="10">
    <source>
        <dbReference type="ARBA" id="ARBA00023167"/>
    </source>
</evidence>
<keyword evidence="13 14" id="KW-0521">NADP</keyword>
<gene>
    <name evidence="18" type="ORF">GCM10011398_14300</name>
</gene>
<dbReference type="EC" id="1.1.1.3" evidence="4 14"/>
<keyword evidence="7 14" id="KW-0791">Threonine biosynthesis</keyword>
<comment type="similarity">
    <text evidence="3 15">Belongs to the homoserine dehydrogenase family.</text>
</comment>
<evidence type="ECO:0000313" key="19">
    <source>
        <dbReference type="Proteomes" id="UP000622860"/>
    </source>
</evidence>
<evidence type="ECO:0000256" key="15">
    <source>
        <dbReference type="RuleBase" id="RU004171"/>
    </source>
</evidence>
<sequence length="333" mass="36133">MKKLSVAILGFGTVGQGVRDVLCNHQDRLKEIAGIPVEISTILIKHPEKHHTKAPHVRFTTDFQSVLDDPAIDVVFEAIVGKEPAYSYLRQCIIAGKHVITANKEMFQAHGQELKQLAAEYDVGIGFDATTAGGIPIIQTIQHLLQVNKINRVQAILNGTSNYILTDMRENGSTFDDALLKAQSLGYAESDPTNDIEGYDALYKLKILCELIFDEQPVWEHVKCVGISQISAKAIKQEAASGNRIKHIAEIALTEGAITANIAPKSVSAEHPLYAIEGVNNAIHMKTDIIGDLTLSGPGAGAFPTASAMVEDFCHIVNKHMKAEGKVTTIAYS</sequence>
<dbReference type="Proteomes" id="UP000622860">
    <property type="component" value="Unassembled WGS sequence"/>
</dbReference>
<keyword evidence="10 14" id="KW-0486">Methionine biosynthesis</keyword>
<comment type="caution">
    <text evidence="18">The sequence shown here is derived from an EMBL/GenBank/DDBJ whole genome shotgun (WGS) entry which is preliminary data.</text>
</comment>
<evidence type="ECO:0000259" key="17">
    <source>
        <dbReference type="Pfam" id="PF03447"/>
    </source>
</evidence>
<evidence type="ECO:0000256" key="9">
    <source>
        <dbReference type="ARBA" id="ARBA00023053"/>
    </source>
</evidence>
<evidence type="ECO:0000259" key="16">
    <source>
        <dbReference type="Pfam" id="PF00742"/>
    </source>
</evidence>
<keyword evidence="9" id="KW-0915">Sodium</keyword>
<dbReference type="PIRSF" id="PIRSF036497">
    <property type="entry name" value="HDH_short"/>
    <property type="match status" value="1"/>
</dbReference>
<name>A0A917H8U8_9BACI</name>
<dbReference type="PANTHER" id="PTHR43331">
    <property type="entry name" value="HOMOSERINE DEHYDROGENASE"/>
    <property type="match status" value="1"/>
</dbReference>
<keyword evidence="8 14" id="KW-0560">Oxidoreductase</keyword>
<evidence type="ECO:0000256" key="4">
    <source>
        <dbReference type="ARBA" id="ARBA00013213"/>
    </source>
</evidence>
<dbReference type="SUPFAM" id="SSF55347">
    <property type="entry name" value="Glyceraldehyde-3-phosphate dehydrogenase-like, C-terminal domain"/>
    <property type="match status" value="1"/>
</dbReference>
<reference evidence="18" key="2">
    <citation type="submission" date="2020-09" db="EMBL/GenBank/DDBJ databases">
        <authorList>
            <person name="Sun Q."/>
            <person name="Zhou Y."/>
        </authorList>
    </citation>
    <scope>NUCLEOTIDE SEQUENCE</scope>
    <source>
        <strain evidence="18">CGMCC 1.12754</strain>
    </source>
</reference>